<accession>A0ABP1QFQ7</accession>
<feature type="compositionally biased region" description="Basic and acidic residues" evidence="1">
    <location>
        <begin position="74"/>
        <end position="85"/>
    </location>
</feature>
<feature type="compositionally biased region" description="Basic and acidic residues" evidence="1">
    <location>
        <begin position="127"/>
        <end position="142"/>
    </location>
</feature>
<feature type="region of interest" description="Disordered" evidence="1">
    <location>
        <begin position="1"/>
        <end position="57"/>
    </location>
</feature>
<feature type="region of interest" description="Disordered" evidence="1">
    <location>
        <begin position="72"/>
        <end position="142"/>
    </location>
</feature>
<keyword evidence="3" id="KW-1185">Reference proteome</keyword>
<evidence type="ECO:0000313" key="2">
    <source>
        <dbReference type="EMBL" id="CAL8096931.1"/>
    </source>
</evidence>
<reference evidence="2 3" key="1">
    <citation type="submission" date="2024-08" db="EMBL/GenBank/DDBJ databases">
        <authorList>
            <person name="Cucini C."/>
            <person name="Frati F."/>
        </authorList>
    </citation>
    <scope>NUCLEOTIDE SEQUENCE [LARGE SCALE GENOMIC DNA]</scope>
</reference>
<name>A0ABP1QFQ7_9HEXA</name>
<protein>
    <submittedName>
        <fullName evidence="2">Uncharacterized protein</fullName>
    </submittedName>
</protein>
<proteinExistence type="predicted"/>
<gene>
    <name evidence="2" type="ORF">ODALV1_LOCUS9493</name>
</gene>
<organism evidence="2 3">
    <name type="scientific">Orchesella dallaii</name>
    <dbReference type="NCBI Taxonomy" id="48710"/>
    <lineage>
        <taxon>Eukaryota</taxon>
        <taxon>Metazoa</taxon>
        <taxon>Ecdysozoa</taxon>
        <taxon>Arthropoda</taxon>
        <taxon>Hexapoda</taxon>
        <taxon>Collembola</taxon>
        <taxon>Entomobryomorpha</taxon>
        <taxon>Entomobryoidea</taxon>
        <taxon>Orchesellidae</taxon>
        <taxon>Orchesellinae</taxon>
        <taxon>Orchesella</taxon>
    </lineage>
</organism>
<dbReference type="Proteomes" id="UP001642540">
    <property type="component" value="Unassembled WGS sequence"/>
</dbReference>
<evidence type="ECO:0000313" key="3">
    <source>
        <dbReference type="Proteomes" id="UP001642540"/>
    </source>
</evidence>
<dbReference type="EMBL" id="CAXLJM020000028">
    <property type="protein sequence ID" value="CAL8096931.1"/>
    <property type="molecule type" value="Genomic_DNA"/>
</dbReference>
<evidence type="ECO:0000256" key="1">
    <source>
        <dbReference type="SAM" id="MobiDB-lite"/>
    </source>
</evidence>
<comment type="caution">
    <text evidence="2">The sequence shown here is derived from an EMBL/GenBank/DDBJ whole genome shotgun (WGS) entry which is preliminary data.</text>
</comment>
<feature type="compositionally biased region" description="Basic and acidic residues" evidence="1">
    <location>
        <begin position="98"/>
        <end position="119"/>
    </location>
</feature>
<feature type="compositionally biased region" description="Low complexity" evidence="1">
    <location>
        <begin position="9"/>
        <end position="26"/>
    </location>
</feature>
<sequence>MADGDAEFSSSSQNHQTSSSASSVSSTEFHENLLTSLKDHNHSHGMSSVPPDFIPLKRSSWRSSSVAECSFAEKYGDDGRSKDDPGSDESSPSAKCSATKDGHDLRVSRAETGSMKESKTFAFGLRHLTESENKGKEQPRRI</sequence>